<comment type="caution">
    <text evidence="1">The sequence shown here is derived from an EMBL/GenBank/DDBJ whole genome shotgun (WGS) entry which is preliminary data.</text>
</comment>
<name>A0A3D9L371_MARFU</name>
<dbReference type="Proteomes" id="UP000256779">
    <property type="component" value="Unassembled WGS sequence"/>
</dbReference>
<accession>A0A3D9L371</accession>
<evidence type="ECO:0000313" key="1">
    <source>
        <dbReference type="EMBL" id="RED97431.1"/>
    </source>
</evidence>
<dbReference type="EMBL" id="QREG01000012">
    <property type="protein sequence ID" value="RED97431.1"/>
    <property type="molecule type" value="Genomic_DNA"/>
</dbReference>
<protein>
    <submittedName>
        <fullName evidence="1">Uncharacterized protein</fullName>
    </submittedName>
</protein>
<dbReference type="AlphaFoldDB" id="A0A3D9L371"/>
<organism evidence="1 2">
    <name type="scientific">Marinoscillum furvescens DSM 4134</name>
    <dbReference type="NCBI Taxonomy" id="1122208"/>
    <lineage>
        <taxon>Bacteria</taxon>
        <taxon>Pseudomonadati</taxon>
        <taxon>Bacteroidota</taxon>
        <taxon>Cytophagia</taxon>
        <taxon>Cytophagales</taxon>
        <taxon>Reichenbachiellaceae</taxon>
        <taxon>Marinoscillum</taxon>
    </lineage>
</organism>
<keyword evidence="2" id="KW-1185">Reference proteome</keyword>
<sequence length="258" mass="30865">MVVFTLLAHAQRFGASQDVIEVGESMKDYIKEHHIEEIENIVHRFTESRVFLEYLLEQGHHIPSDSIKLRRRDVRVGDDVDVYVKHFTDHQNFTMLMVPVDIYPLTIYDTLLFSVLEVSDAWLQDKYYYHDISDESVKAELLATENHNLITQHMFDQVMAERRQISAEVEVKLHESYISTNTIHLNTHDLDKDERKEVLKHWSLMKRLFTHNLDMNVEMNIYIFGFDDMRIIHYLDGEEIDYRITPRNIFTRHHFLEE</sequence>
<proteinExistence type="predicted"/>
<gene>
    <name evidence="1" type="ORF">C7460_11240</name>
</gene>
<reference evidence="1 2" key="1">
    <citation type="submission" date="2018-07" db="EMBL/GenBank/DDBJ databases">
        <title>Genomic Encyclopedia of Type Strains, Phase IV (KMG-IV): sequencing the most valuable type-strain genomes for metagenomic binning, comparative biology and taxonomic classification.</title>
        <authorList>
            <person name="Goeker M."/>
        </authorList>
    </citation>
    <scope>NUCLEOTIDE SEQUENCE [LARGE SCALE GENOMIC DNA]</scope>
    <source>
        <strain evidence="1 2">DSM 4134</strain>
    </source>
</reference>
<evidence type="ECO:0000313" key="2">
    <source>
        <dbReference type="Proteomes" id="UP000256779"/>
    </source>
</evidence>